<evidence type="ECO:0000256" key="7">
    <source>
        <dbReference type="ARBA" id="ARBA00023180"/>
    </source>
</evidence>
<dbReference type="Gene3D" id="1.20.58.1040">
    <property type="match status" value="1"/>
</dbReference>
<keyword evidence="10" id="KW-0812">Transmembrane</keyword>
<dbReference type="InterPro" id="IPR012946">
    <property type="entry name" value="X8"/>
</dbReference>
<keyword evidence="7" id="KW-0325">Glycoprotein</keyword>
<feature type="signal peptide" evidence="9">
    <location>
        <begin position="1"/>
        <end position="23"/>
    </location>
</feature>
<dbReference type="InterPro" id="IPR017853">
    <property type="entry name" value="GH"/>
</dbReference>
<gene>
    <name evidence="12" type="ORF">EI97DRAFT_433910</name>
</gene>
<evidence type="ECO:0000256" key="3">
    <source>
        <dbReference type="ARBA" id="ARBA00022622"/>
    </source>
</evidence>
<dbReference type="SMART" id="SM00768">
    <property type="entry name" value="X8"/>
    <property type="match status" value="1"/>
</dbReference>
<keyword evidence="5 9" id="KW-0472">Membrane</keyword>
<keyword evidence="10" id="KW-1133">Transmembrane helix</keyword>
<evidence type="ECO:0000256" key="8">
    <source>
        <dbReference type="ARBA" id="ARBA00023288"/>
    </source>
</evidence>
<evidence type="ECO:0000256" key="6">
    <source>
        <dbReference type="ARBA" id="ARBA00023157"/>
    </source>
</evidence>
<dbReference type="AlphaFoldDB" id="A0A6A6JIB8"/>
<name>A0A6A6JIB8_WESOR</name>
<dbReference type="Pfam" id="PF03198">
    <property type="entry name" value="Glyco_hydro_72"/>
    <property type="match status" value="1"/>
</dbReference>
<evidence type="ECO:0000256" key="9">
    <source>
        <dbReference type="RuleBase" id="RU361209"/>
    </source>
</evidence>
<dbReference type="Proteomes" id="UP000800097">
    <property type="component" value="Unassembled WGS sequence"/>
</dbReference>
<dbReference type="Gene3D" id="3.20.20.80">
    <property type="entry name" value="Glycosidases"/>
    <property type="match status" value="1"/>
</dbReference>
<dbReference type="GO" id="GO:0042124">
    <property type="term" value="F:1,3-beta-glucanosyltransferase activity"/>
    <property type="evidence" value="ECO:0007669"/>
    <property type="project" value="TreeGrafter"/>
</dbReference>
<proteinExistence type="inferred from homology"/>
<feature type="domain" description="X8" evidence="11">
    <location>
        <begin position="396"/>
        <end position="484"/>
    </location>
</feature>
<keyword evidence="3 9" id="KW-0336">GPI-anchor</keyword>
<comment type="function">
    <text evidence="9">Splits internally a 1,3-beta-glucan molecule and transfers the newly generated reducing end (the donor) to the non-reducing end of another 1,3-beta-glucan molecule (the acceptor) forming a 1,3-beta linkage, resulting in the elongation of 1,3-beta-glucan chains in the cell wall.</text>
</comment>
<dbReference type="GO" id="GO:0071970">
    <property type="term" value="P:fungal-type cell wall (1-&gt;3)-beta-D-glucan biosynthetic process"/>
    <property type="evidence" value="ECO:0007669"/>
    <property type="project" value="TreeGrafter"/>
</dbReference>
<organism evidence="12 13">
    <name type="scientific">Westerdykella ornata</name>
    <dbReference type="NCBI Taxonomy" id="318751"/>
    <lineage>
        <taxon>Eukaryota</taxon>
        <taxon>Fungi</taxon>
        <taxon>Dikarya</taxon>
        <taxon>Ascomycota</taxon>
        <taxon>Pezizomycotina</taxon>
        <taxon>Dothideomycetes</taxon>
        <taxon>Pleosporomycetidae</taxon>
        <taxon>Pleosporales</taxon>
        <taxon>Sporormiaceae</taxon>
        <taxon>Westerdykella</taxon>
    </lineage>
</organism>
<feature type="chain" id="PRO_5025707503" description="1,3-beta-glucanosyltransferase" evidence="9">
    <location>
        <begin position="24"/>
        <end position="548"/>
    </location>
</feature>
<dbReference type="EC" id="2.4.1.-" evidence="9"/>
<comment type="subcellular location">
    <subcellularLocation>
        <location evidence="1 9">Cell membrane</location>
        <topology evidence="1 9">Lipid-anchor</topology>
        <topology evidence="1 9">GPI-anchor</topology>
    </subcellularLocation>
</comment>
<protein>
    <recommendedName>
        <fullName evidence="9">1,3-beta-glucanosyltransferase</fullName>
        <ecNumber evidence="9">2.4.1.-</ecNumber>
    </recommendedName>
</protein>
<dbReference type="GeneID" id="54551661"/>
<dbReference type="InterPro" id="IPR004886">
    <property type="entry name" value="Glucanosyltransferase"/>
</dbReference>
<keyword evidence="8 9" id="KW-0449">Lipoprotein</keyword>
<evidence type="ECO:0000256" key="5">
    <source>
        <dbReference type="ARBA" id="ARBA00023136"/>
    </source>
</evidence>
<evidence type="ECO:0000256" key="4">
    <source>
        <dbReference type="ARBA" id="ARBA00022729"/>
    </source>
</evidence>
<keyword evidence="4 9" id="KW-0732">Signal</keyword>
<evidence type="ECO:0000259" key="11">
    <source>
        <dbReference type="SMART" id="SM00768"/>
    </source>
</evidence>
<evidence type="ECO:0000256" key="1">
    <source>
        <dbReference type="ARBA" id="ARBA00004609"/>
    </source>
</evidence>
<sequence>MFTTSKLVIAAAITLVCASRSSAQSWETIPEIEIYGKHFFYADNGSQFHIKGVAYQQNWAPHGKMGKHKKLQDPLTDGKGCRRDVPYLKALGMNVIRVHDIDPNANHDDCMEQLAANHIYVFADLGIPGTHIESRDPKWDVGLYRRYTSAIDAMSKYKNVIGFFAGNEVFWKADQTKTAAYVKAAVRDMKGYIKGMNYRSSLVVGYAGSNDRTTKDSASYFACDADEANSAIDFWGYNLYSWCGNATEHKYHDSGYEEAYNFFKDYPVPVFFSEYGCIDADDGSSLARHRPFSEVEAIYGPMSDVFSGGIVFEYFKDGSKYGLVQLRGDKVKPYPDYTSLSIQLARVAPATTTKSGYIPSNTPPACPAKSDKWKAAAVPLPPHPNSQLCACVADSLDCDIVTNDTHVYGKNFDYICGVNHALCAAIVRDPALGFYGGMSHCEPRDQLAWIANQFYKGANQQNQACYFNGAANIKKPFLHSECKDFVKNIARLGTGYVPSPTGKGDAQVTRLSVVSSGFPRPIYEELGMPLFVVYLCISVMSLGAVVFL</sequence>
<feature type="transmembrane region" description="Helical" evidence="10">
    <location>
        <begin position="526"/>
        <end position="547"/>
    </location>
</feature>
<dbReference type="Pfam" id="PF07983">
    <property type="entry name" value="X8"/>
    <property type="match status" value="1"/>
</dbReference>
<evidence type="ECO:0000313" key="12">
    <source>
        <dbReference type="EMBL" id="KAF2275975.1"/>
    </source>
</evidence>
<dbReference type="OrthoDB" id="421038at2759"/>
<evidence type="ECO:0000313" key="13">
    <source>
        <dbReference type="Proteomes" id="UP000800097"/>
    </source>
</evidence>
<dbReference type="PANTHER" id="PTHR31468:SF2">
    <property type="entry name" value="1,3-BETA-GLUCANOSYLTRANSFERASE GAS1"/>
    <property type="match status" value="1"/>
</dbReference>
<dbReference type="SUPFAM" id="SSF51445">
    <property type="entry name" value="(Trans)glycosidases"/>
    <property type="match status" value="1"/>
</dbReference>
<dbReference type="PANTHER" id="PTHR31468">
    <property type="entry name" value="1,3-BETA-GLUCANOSYLTRANSFERASE GAS1"/>
    <property type="match status" value="1"/>
</dbReference>
<accession>A0A6A6JIB8</accession>
<keyword evidence="13" id="KW-1185">Reference proteome</keyword>
<dbReference type="GO" id="GO:0098552">
    <property type="term" value="C:side of membrane"/>
    <property type="evidence" value="ECO:0007669"/>
    <property type="project" value="UniProtKB-KW"/>
</dbReference>
<reference evidence="12" key="1">
    <citation type="journal article" date="2020" name="Stud. Mycol.">
        <title>101 Dothideomycetes genomes: a test case for predicting lifestyles and emergence of pathogens.</title>
        <authorList>
            <person name="Haridas S."/>
            <person name="Albert R."/>
            <person name="Binder M."/>
            <person name="Bloem J."/>
            <person name="Labutti K."/>
            <person name="Salamov A."/>
            <person name="Andreopoulos B."/>
            <person name="Baker S."/>
            <person name="Barry K."/>
            <person name="Bills G."/>
            <person name="Bluhm B."/>
            <person name="Cannon C."/>
            <person name="Castanera R."/>
            <person name="Culley D."/>
            <person name="Daum C."/>
            <person name="Ezra D."/>
            <person name="Gonzalez J."/>
            <person name="Henrissat B."/>
            <person name="Kuo A."/>
            <person name="Liang C."/>
            <person name="Lipzen A."/>
            <person name="Lutzoni F."/>
            <person name="Magnuson J."/>
            <person name="Mondo S."/>
            <person name="Nolan M."/>
            <person name="Ohm R."/>
            <person name="Pangilinan J."/>
            <person name="Park H.-J."/>
            <person name="Ramirez L."/>
            <person name="Alfaro M."/>
            <person name="Sun H."/>
            <person name="Tritt A."/>
            <person name="Yoshinaga Y."/>
            <person name="Zwiers L.-H."/>
            <person name="Turgeon B."/>
            <person name="Goodwin S."/>
            <person name="Spatafora J."/>
            <person name="Crous P."/>
            <person name="Grigoriev I."/>
        </authorList>
    </citation>
    <scope>NUCLEOTIDE SEQUENCE</scope>
    <source>
        <strain evidence="12">CBS 379.55</strain>
    </source>
</reference>
<comment type="similarity">
    <text evidence="2 9">Belongs to the glycosyl hydrolase 72 family.</text>
</comment>
<keyword evidence="9" id="KW-0808">Transferase</keyword>
<keyword evidence="6" id="KW-1015">Disulfide bond</keyword>
<dbReference type="EMBL" id="ML986495">
    <property type="protein sequence ID" value="KAF2275975.1"/>
    <property type="molecule type" value="Genomic_DNA"/>
</dbReference>
<evidence type="ECO:0000256" key="2">
    <source>
        <dbReference type="ARBA" id="ARBA00007528"/>
    </source>
</evidence>
<dbReference type="RefSeq" id="XP_033653514.1">
    <property type="nucleotide sequence ID" value="XM_033798486.1"/>
</dbReference>
<evidence type="ECO:0000256" key="10">
    <source>
        <dbReference type="SAM" id="Phobius"/>
    </source>
</evidence>
<dbReference type="GO" id="GO:0005886">
    <property type="term" value="C:plasma membrane"/>
    <property type="evidence" value="ECO:0007669"/>
    <property type="project" value="UniProtKB-SubCell"/>
</dbReference>
<dbReference type="GO" id="GO:0031505">
    <property type="term" value="P:fungal-type cell wall organization"/>
    <property type="evidence" value="ECO:0007669"/>
    <property type="project" value="TreeGrafter"/>
</dbReference>